<name>H1XVR2_CALAY</name>
<dbReference type="EMBL" id="CM001402">
    <property type="protein sequence ID" value="EHO40639.1"/>
    <property type="molecule type" value="Genomic_DNA"/>
</dbReference>
<organism evidence="3 4">
    <name type="scientific">Caldithrix abyssi DSM 13497</name>
    <dbReference type="NCBI Taxonomy" id="880073"/>
    <lineage>
        <taxon>Bacteria</taxon>
        <taxon>Pseudomonadati</taxon>
        <taxon>Calditrichota</taxon>
        <taxon>Calditrichia</taxon>
        <taxon>Calditrichales</taxon>
        <taxon>Calditrichaceae</taxon>
        <taxon>Caldithrix</taxon>
    </lineage>
</organism>
<dbReference type="OrthoDB" id="5461365at2"/>
<dbReference type="eggNOG" id="COG3462">
    <property type="taxonomic scope" value="Bacteria"/>
</dbReference>
<evidence type="ECO:0000313" key="4">
    <source>
        <dbReference type="Proteomes" id="UP000004671"/>
    </source>
</evidence>
<dbReference type="InterPro" id="IPR018649">
    <property type="entry name" value="SHOCT"/>
</dbReference>
<dbReference type="PaxDb" id="880073-Calab_1005"/>
<dbReference type="Proteomes" id="UP000004671">
    <property type="component" value="Chromosome"/>
</dbReference>
<feature type="domain" description="SHOCT" evidence="2">
    <location>
        <begin position="48"/>
        <end position="74"/>
    </location>
</feature>
<evidence type="ECO:0000256" key="1">
    <source>
        <dbReference type="SAM" id="Phobius"/>
    </source>
</evidence>
<evidence type="ECO:0000259" key="2">
    <source>
        <dbReference type="Pfam" id="PF09851"/>
    </source>
</evidence>
<dbReference type="RefSeq" id="WP_006927664.1">
    <property type="nucleotide sequence ID" value="NZ_CM001402.1"/>
</dbReference>
<dbReference type="STRING" id="880073.Cabys_4156"/>
<dbReference type="Pfam" id="PF09851">
    <property type="entry name" value="SHOCT"/>
    <property type="match status" value="1"/>
</dbReference>
<reference evidence="3 4" key="1">
    <citation type="submission" date="2011-09" db="EMBL/GenBank/DDBJ databases">
        <title>The permanent draft genome of Caldithrix abyssi DSM 13497.</title>
        <authorList>
            <consortium name="US DOE Joint Genome Institute (JGI-PGF)"/>
            <person name="Lucas S."/>
            <person name="Han J."/>
            <person name="Lapidus A."/>
            <person name="Bruce D."/>
            <person name="Goodwin L."/>
            <person name="Pitluck S."/>
            <person name="Peters L."/>
            <person name="Kyrpides N."/>
            <person name="Mavromatis K."/>
            <person name="Ivanova N."/>
            <person name="Mikhailova N."/>
            <person name="Chertkov O."/>
            <person name="Detter J.C."/>
            <person name="Tapia R."/>
            <person name="Han C."/>
            <person name="Land M."/>
            <person name="Hauser L."/>
            <person name="Markowitz V."/>
            <person name="Cheng J.-F."/>
            <person name="Hugenholtz P."/>
            <person name="Woyke T."/>
            <person name="Wu D."/>
            <person name="Spring S."/>
            <person name="Brambilla E."/>
            <person name="Klenk H.-P."/>
            <person name="Eisen J.A."/>
        </authorList>
    </citation>
    <scope>NUCLEOTIDE SEQUENCE [LARGE SCALE GENOMIC DNA]</scope>
    <source>
        <strain evidence="3 4">DSM 13497</strain>
    </source>
</reference>
<dbReference type="HOGENOM" id="CLU_159099_0_1_0"/>
<protein>
    <recommendedName>
        <fullName evidence="2">SHOCT domain-containing protein</fullName>
    </recommendedName>
</protein>
<sequence length="77" mass="8639">MMFGMGFGSIFGILILLLIGWGVLNFVNVNRGQRTSFLPQRNAAGASDALEILKQRYARGEISKEEYERMKQDITGL</sequence>
<feature type="transmembrane region" description="Helical" evidence="1">
    <location>
        <begin position="6"/>
        <end position="27"/>
    </location>
</feature>
<keyword evidence="4" id="KW-1185">Reference proteome</keyword>
<keyword evidence="1" id="KW-0812">Transmembrane</keyword>
<evidence type="ECO:0000313" key="3">
    <source>
        <dbReference type="EMBL" id="EHO40639.1"/>
    </source>
</evidence>
<dbReference type="InParanoid" id="H1XVR2"/>
<proteinExistence type="predicted"/>
<keyword evidence="1" id="KW-1133">Transmembrane helix</keyword>
<keyword evidence="1" id="KW-0472">Membrane</keyword>
<dbReference type="AlphaFoldDB" id="H1XVR2"/>
<gene>
    <name evidence="3" type="ORF">Calab_1005</name>
</gene>
<accession>H1XVR2</accession>